<evidence type="ECO:0000313" key="2">
    <source>
        <dbReference type="Proteomes" id="UP000799118"/>
    </source>
</evidence>
<dbReference type="Proteomes" id="UP000799118">
    <property type="component" value="Unassembled WGS sequence"/>
</dbReference>
<gene>
    <name evidence="1" type="ORF">BT96DRAFT_924651</name>
</gene>
<dbReference type="EMBL" id="ML769593">
    <property type="protein sequence ID" value="KAE9392537.1"/>
    <property type="molecule type" value="Genomic_DNA"/>
</dbReference>
<name>A0A6A4H5V6_9AGAR</name>
<organism evidence="1 2">
    <name type="scientific">Gymnopus androsaceus JB14</name>
    <dbReference type="NCBI Taxonomy" id="1447944"/>
    <lineage>
        <taxon>Eukaryota</taxon>
        <taxon>Fungi</taxon>
        <taxon>Dikarya</taxon>
        <taxon>Basidiomycota</taxon>
        <taxon>Agaricomycotina</taxon>
        <taxon>Agaricomycetes</taxon>
        <taxon>Agaricomycetidae</taxon>
        <taxon>Agaricales</taxon>
        <taxon>Marasmiineae</taxon>
        <taxon>Omphalotaceae</taxon>
        <taxon>Gymnopus</taxon>
    </lineage>
</organism>
<keyword evidence="2" id="KW-1185">Reference proteome</keyword>
<reference evidence="1" key="1">
    <citation type="journal article" date="2019" name="Environ. Microbiol.">
        <title>Fungal ecological strategies reflected in gene transcription - a case study of two litter decomposers.</title>
        <authorList>
            <person name="Barbi F."/>
            <person name="Kohler A."/>
            <person name="Barry K."/>
            <person name="Baskaran P."/>
            <person name="Daum C."/>
            <person name="Fauchery L."/>
            <person name="Ihrmark K."/>
            <person name="Kuo A."/>
            <person name="LaButti K."/>
            <person name="Lipzen A."/>
            <person name="Morin E."/>
            <person name="Grigoriev I.V."/>
            <person name="Henrissat B."/>
            <person name="Lindahl B."/>
            <person name="Martin F."/>
        </authorList>
    </citation>
    <scope>NUCLEOTIDE SEQUENCE</scope>
    <source>
        <strain evidence="1">JB14</strain>
    </source>
</reference>
<evidence type="ECO:0000313" key="1">
    <source>
        <dbReference type="EMBL" id="KAE9392537.1"/>
    </source>
</evidence>
<proteinExistence type="predicted"/>
<protein>
    <submittedName>
        <fullName evidence="1">Uncharacterized protein</fullName>
    </submittedName>
</protein>
<dbReference type="AlphaFoldDB" id="A0A6A4H5V6"/>
<sequence length="59" mass="6541">MPTWFKTPPIIQHIFTFKCPGSNKTLPADTVVSVLMSRPMVLKISTDTFPVADALDHTP</sequence>
<accession>A0A6A4H5V6</accession>